<feature type="compositionally biased region" description="Pro residues" evidence="1">
    <location>
        <begin position="148"/>
        <end position="172"/>
    </location>
</feature>
<accession>A0AAD8YIE1</accession>
<feature type="compositionally biased region" description="Pro residues" evidence="1">
    <location>
        <begin position="270"/>
        <end position="305"/>
    </location>
</feature>
<dbReference type="EMBL" id="JATAAI010000005">
    <property type="protein sequence ID" value="KAK1745655.1"/>
    <property type="molecule type" value="Genomic_DNA"/>
</dbReference>
<keyword evidence="3" id="KW-1185">Reference proteome</keyword>
<protein>
    <submittedName>
        <fullName evidence="2">Uncharacterized protein</fullName>
    </submittedName>
</protein>
<feature type="region of interest" description="Disordered" evidence="1">
    <location>
        <begin position="137"/>
        <end position="175"/>
    </location>
</feature>
<evidence type="ECO:0000313" key="2">
    <source>
        <dbReference type="EMBL" id="KAK1745655.1"/>
    </source>
</evidence>
<proteinExistence type="predicted"/>
<feature type="compositionally biased region" description="Polar residues" evidence="1">
    <location>
        <begin position="325"/>
        <end position="339"/>
    </location>
</feature>
<organism evidence="2 3">
    <name type="scientific">Skeletonema marinoi</name>
    <dbReference type="NCBI Taxonomy" id="267567"/>
    <lineage>
        <taxon>Eukaryota</taxon>
        <taxon>Sar</taxon>
        <taxon>Stramenopiles</taxon>
        <taxon>Ochrophyta</taxon>
        <taxon>Bacillariophyta</taxon>
        <taxon>Coscinodiscophyceae</taxon>
        <taxon>Thalassiosirophycidae</taxon>
        <taxon>Thalassiosirales</taxon>
        <taxon>Skeletonemataceae</taxon>
        <taxon>Skeletonema</taxon>
        <taxon>Skeletonema marinoi-dohrnii complex</taxon>
    </lineage>
</organism>
<dbReference type="Proteomes" id="UP001224775">
    <property type="component" value="Unassembled WGS sequence"/>
</dbReference>
<feature type="compositionally biased region" description="Pro residues" evidence="1">
    <location>
        <begin position="250"/>
        <end position="262"/>
    </location>
</feature>
<sequence length="445" mass="44919">MVALTTSSLGRYAVLLSVVGFGKSNFVIADGSALMEPSSAAWADAHRQLAQCCVGPNGACHPEAGCNANQKDCESSGGQLKCNRSGSYQFGEGTVSPPNPGAGQCCLDSNGACHPDAGCNDNQKDCESSKGKLKCNSSGSYQWGDTGSPPPPPPSPNPTPLPVDSTPPPTSPPVSASCGLCVEDPSISCNSNAECPVVPSSGTCIAPSPQPTNGENCASDDECLPSNGKPQNRGTCGSGGTVETLCDPNLCPPTGEPTPLPTNAPTNEPTNPPTDVPTSPPTTPNPTSPPTPDPTPVPSSPPSNPPTNVQTPEPTTAAPTPEPTSNPTHAPSNPPTNVQTPEPTTAAPTPEPTSNPTHAPSNPPTNVQTPDPTSLPTNVPTSNPTALPTGNPTTPPTNDPTNADATVYCPSEAGTSVALASGLNHLLVRRHLLSVGFSSSLSLEI</sequence>
<dbReference type="PRINTS" id="PR01217">
    <property type="entry name" value="PRICHEXTENSN"/>
</dbReference>
<evidence type="ECO:0000313" key="3">
    <source>
        <dbReference type="Proteomes" id="UP001224775"/>
    </source>
</evidence>
<comment type="caution">
    <text evidence="2">The sequence shown here is derived from an EMBL/GenBank/DDBJ whole genome shotgun (WGS) entry which is preliminary data.</text>
</comment>
<name>A0AAD8YIE1_9STRA</name>
<feature type="compositionally biased region" description="Polar residues" evidence="1">
    <location>
        <begin position="354"/>
        <end position="382"/>
    </location>
</feature>
<dbReference type="AlphaFoldDB" id="A0AAD8YIE1"/>
<feature type="compositionally biased region" description="Low complexity" evidence="1">
    <location>
        <begin position="383"/>
        <end position="392"/>
    </location>
</feature>
<gene>
    <name evidence="2" type="ORF">QTG54_003579</name>
</gene>
<feature type="region of interest" description="Disordered" evidence="1">
    <location>
        <begin position="200"/>
        <end position="402"/>
    </location>
</feature>
<feature type="compositionally biased region" description="Low complexity" evidence="1">
    <location>
        <begin position="306"/>
        <end position="319"/>
    </location>
</feature>
<evidence type="ECO:0000256" key="1">
    <source>
        <dbReference type="SAM" id="MobiDB-lite"/>
    </source>
</evidence>
<reference evidence="2" key="1">
    <citation type="submission" date="2023-06" db="EMBL/GenBank/DDBJ databases">
        <title>Survivors Of The Sea: Transcriptome response of Skeletonema marinoi to long-term dormancy.</title>
        <authorList>
            <person name="Pinder M.I.M."/>
            <person name="Kourtchenko O."/>
            <person name="Robertson E.K."/>
            <person name="Larsson T."/>
            <person name="Maumus F."/>
            <person name="Osuna-Cruz C.M."/>
            <person name="Vancaester E."/>
            <person name="Stenow R."/>
            <person name="Vandepoele K."/>
            <person name="Ploug H."/>
            <person name="Bruchert V."/>
            <person name="Godhe A."/>
            <person name="Topel M."/>
        </authorList>
    </citation>
    <scope>NUCLEOTIDE SEQUENCE</scope>
    <source>
        <strain evidence="2">R05AC</strain>
    </source>
</reference>